<evidence type="ECO:0000256" key="5">
    <source>
        <dbReference type="ARBA" id="ARBA00042398"/>
    </source>
</evidence>
<evidence type="ECO:0000256" key="6">
    <source>
        <dbReference type="ARBA" id="ARBA00042471"/>
    </source>
</evidence>
<evidence type="ECO:0000256" key="7">
    <source>
        <dbReference type="ARBA" id="ARBA00042722"/>
    </source>
</evidence>
<evidence type="ECO:0000256" key="12">
    <source>
        <dbReference type="PIRSR" id="PIRSR605502-1"/>
    </source>
</evidence>
<feature type="binding site" evidence="12">
    <location>
        <position position="306"/>
    </location>
    <ligand>
        <name>Mg(2+)</name>
        <dbReference type="ChEBI" id="CHEBI:18420"/>
        <label>1</label>
    </ligand>
</feature>
<reference evidence="13 14" key="1">
    <citation type="journal article" date="2017" name="G3 (Bethesda)">
        <title>First Draft Genome Sequence of the Pathogenic Fungus Lomentospora prolificans (Formerly Scedosporium prolificans).</title>
        <authorList>
            <person name="Luo R."/>
            <person name="Zimin A."/>
            <person name="Workman R."/>
            <person name="Fan Y."/>
            <person name="Pertea G."/>
            <person name="Grossman N."/>
            <person name="Wear M.P."/>
            <person name="Jia B."/>
            <person name="Miller H."/>
            <person name="Casadevall A."/>
            <person name="Timp W."/>
            <person name="Zhang S.X."/>
            <person name="Salzberg S.L."/>
        </authorList>
    </citation>
    <scope>NUCLEOTIDE SEQUENCE [LARGE SCALE GENOMIC DNA]</scope>
    <source>
        <strain evidence="13 14">JHH-5317</strain>
    </source>
</reference>
<comment type="caution">
    <text evidence="13">The sequence shown here is derived from an EMBL/GenBank/DDBJ whole genome shotgun (WGS) entry which is preliminary data.</text>
</comment>
<protein>
    <recommendedName>
        <fullName evidence="4">ADP-ribosylhydrolase ARH3</fullName>
        <ecNumber evidence="2">3.2.1.143</ecNumber>
    </recommendedName>
    <alternativeName>
        <fullName evidence="5">ADP-ribose glycohydrolase ARH3</fullName>
    </alternativeName>
    <alternativeName>
        <fullName evidence="6">ADP-ribosylhydrolase 3</fullName>
    </alternativeName>
    <alternativeName>
        <fullName evidence="9">O-acetyl-ADP-ribose deacetylase ARH3</fullName>
    </alternativeName>
    <alternativeName>
        <fullName evidence="10">Poly(ADP-ribose) glycohydrolase ARH3</fullName>
    </alternativeName>
    <alternativeName>
        <fullName evidence="8">[Protein ADP-ribosylarginine] hydrolase-like protein 2</fullName>
    </alternativeName>
    <alternativeName>
        <fullName evidence="7">[Protein ADP-ribosylserine] hydrolase</fullName>
    </alternativeName>
</protein>
<evidence type="ECO:0000256" key="3">
    <source>
        <dbReference type="ARBA" id="ARBA00022801"/>
    </source>
</evidence>
<dbReference type="InterPro" id="IPR036705">
    <property type="entry name" value="Ribosyl_crysJ1_sf"/>
</dbReference>
<evidence type="ECO:0000256" key="4">
    <source>
        <dbReference type="ARBA" id="ARBA00041057"/>
    </source>
</evidence>
<keyword evidence="3" id="KW-0378">Hydrolase</keyword>
<dbReference type="Proteomes" id="UP000233524">
    <property type="component" value="Unassembled WGS sequence"/>
</dbReference>
<dbReference type="PANTHER" id="PTHR16222">
    <property type="entry name" value="ADP-RIBOSYLGLYCOHYDROLASE"/>
    <property type="match status" value="1"/>
</dbReference>
<dbReference type="InParanoid" id="A0A2N3ND69"/>
<evidence type="ECO:0000256" key="9">
    <source>
        <dbReference type="ARBA" id="ARBA00043187"/>
    </source>
</evidence>
<feature type="binding site" evidence="12">
    <location>
        <position position="304"/>
    </location>
    <ligand>
        <name>Mg(2+)</name>
        <dbReference type="ChEBI" id="CHEBI:18420"/>
        <label>2</label>
    </ligand>
</feature>
<comment type="cofactor">
    <cofactor evidence="12">
        <name>Mg(2+)</name>
        <dbReference type="ChEBI" id="CHEBI:18420"/>
    </cofactor>
    <text evidence="12">Binds 2 magnesium ions per subunit.</text>
</comment>
<feature type="binding site" evidence="12">
    <location>
        <position position="78"/>
    </location>
    <ligand>
        <name>Mg(2+)</name>
        <dbReference type="ChEBI" id="CHEBI:18420"/>
        <label>1</label>
    </ligand>
</feature>
<keyword evidence="14" id="KW-1185">Reference proteome</keyword>
<dbReference type="SUPFAM" id="SSF101478">
    <property type="entry name" value="ADP-ribosylglycohydrolase"/>
    <property type="match status" value="1"/>
</dbReference>
<evidence type="ECO:0000256" key="11">
    <source>
        <dbReference type="ARBA" id="ARBA00049015"/>
    </source>
</evidence>
<evidence type="ECO:0000256" key="2">
    <source>
        <dbReference type="ARBA" id="ARBA00012255"/>
    </source>
</evidence>
<proteinExistence type="inferred from homology"/>
<comment type="catalytic activity">
    <reaction evidence="11">
        <text>alpha-NAD(+) + H2O = ADP-D-ribose + nicotinamide + H(+)</text>
        <dbReference type="Rhea" id="RHEA:68792"/>
        <dbReference type="ChEBI" id="CHEBI:15377"/>
        <dbReference type="ChEBI" id="CHEBI:15378"/>
        <dbReference type="ChEBI" id="CHEBI:17154"/>
        <dbReference type="ChEBI" id="CHEBI:57967"/>
        <dbReference type="ChEBI" id="CHEBI:77017"/>
    </reaction>
</comment>
<comment type="similarity">
    <text evidence="1">Belongs to the ADP-ribosylglycohydrolase family.</text>
</comment>
<dbReference type="Gene3D" id="1.10.4080.10">
    <property type="entry name" value="ADP-ribosylation/Crystallin J1"/>
    <property type="match status" value="1"/>
</dbReference>
<evidence type="ECO:0000256" key="1">
    <source>
        <dbReference type="ARBA" id="ARBA00010702"/>
    </source>
</evidence>
<feature type="binding site" evidence="12">
    <location>
        <position position="79"/>
    </location>
    <ligand>
        <name>Mg(2+)</name>
        <dbReference type="ChEBI" id="CHEBI:18420"/>
        <label>1</label>
    </ligand>
</feature>
<name>A0A2N3ND69_9PEZI</name>
<dbReference type="InterPro" id="IPR050792">
    <property type="entry name" value="ADP-ribosylglycohydrolase"/>
</dbReference>
<organism evidence="13 14">
    <name type="scientific">Lomentospora prolificans</name>
    <dbReference type="NCBI Taxonomy" id="41688"/>
    <lineage>
        <taxon>Eukaryota</taxon>
        <taxon>Fungi</taxon>
        <taxon>Dikarya</taxon>
        <taxon>Ascomycota</taxon>
        <taxon>Pezizomycotina</taxon>
        <taxon>Sordariomycetes</taxon>
        <taxon>Hypocreomycetidae</taxon>
        <taxon>Microascales</taxon>
        <taxon>Microascaceae</taxon>
        <taxon>Lomentospora</taxon>
    </lineage>
</organism>
<dbReference type="GO" id="GO:0046872">
    <property type="term" value="F:metal ion binding"/>
    <property type="evidence" value="ECO:0007669"/>
    <property type="project" value="UniProtKB-KW"/>
</dbReference>
<feature type="binding site" evidence="12">
    <location>
        <position position="307"/>
    </location>
    <ligand>
        <name>Mg(2+)</name>
        <dbReference type="ChEBI" id="CHEBI:18420"/>
        <label>1</label>
    </ligand>
</feature>
<dbReference type="OrthoDB" id="2021138at2759"/>
<dbReference type="EMBL" id="NLAX01000008">
    <property type="protein sequence ID" value="PKS10363.1"/>
    <property type="molecule type" value="Genomic_DNA"/>
</dbReference>
<keyword evidence="12" id="KW-0479">Metal-binding</keyword>
<feature type="binding site" evidence="12">
    <location>
        <position position="77"/>
    </location>
    <ligand>
        <name>Mg(2+)</name>
        <dbReference type="ChEBI" id="CHEBI:18420"/>
        <label>1</label>
    </ligand>
</feature>
<evidence type="ECO:0000256" key="10">
    <source>
        <dbReference type="ARBA" id="ARBA00043193"/>
    </source>
</evidence>
<dbReference type="VEuPathDB" id="FungiDB:jhhlp_002114"/>
<accession>A0A2N3ND69</accession>
<dbReference type="InterPro" id="IPR005502">
    <property type="entry name" value="Ribosyl_crysJ1"/>
</dbReference>
<evidence type="ECO:0000313" key="13">
    <source>
        <dbReference type="EMBL" id="PKS10363.1"/>
    </source>
</evidence>
<dbReference type="AlphaFoldDB" id="A0A2N3ND69"/>
<dbReference type="EC" id="3.2.1.143" evidence="2"/>
<dbReference type="Pfam" id="PF03747">
    <property type="entry name" value="ADP_ribosyl_GH"/>
    <property type="match status" value="1"/>
</dbReference>
<dbReference type="GO" id="GO:0004649">
    <property type="term" value="F:poly(ADP-ribose) glycohydrolase activity"/>
    <property type="evidence" value="ECO:0007669"/>
    <property type="project" value="UniProtKB-EC"/>
</dbReference>
<gene>
    <name evidence="13" type="ORF">jhhlp_002114</name>
</gene>
<evidence type="ECO:0000256" key="8">
    <source>
        <dbReference type="ARBA" id="ARBA00042850"/>
    </source>
</evidence>
<evidence type="ECO:0000313" key="14">
    <source>
        <dbReference type="Proteomes" id="UP000233524"/>
    </source>
</evidence>
<sequence length="355" mass="37808">MQSTQTITVPRTTLPDGDMPLSRLDRIRGALVGLHAGDALGATCEFATWERMRAKYPKGLQEIVGGGPFGFPPGHATDDTDLTRAVLLAYLDLARIRAAGGEDPDMAKLAGGYMVDWLLGNNWPERRPGTSPPDVGGATLVGLQNFQESGWDPKGCGAGPGQAGNGSLMRCLPTGLFEHDIDKIIRDSMGISAVTHDDERCTISCVAYNIIAKALVEGKTPDDALQAGLEMARKLEGQRPCGVADAIELGRKLSIEEMAERGPRELPGKGAGYVLESLSIAVAALLDQRSFDEIIVDVVRIGYDTDTNAAIAGGLVGARDGVDAVPDRWRRRLQFGSDFYETAALIDSAMASVAR</sequence>
<dbReference type="PANTHER" id="PTHR16222:SF24">
    <property type="entry name" value="ADP-RIBOSYLHYDROLASE ARH3"/>
    <property type="match status" value="1"/>
</dbReference>
<keyword evidence="12" id="KW-0460">Magnesium</keyword>